<dbReference type="InterPro" id="IPR022643">
    <property type="entry name" value="De-COase2_C"/>
</dbReference>
<dbReference type="PANTHER" id="PTHR11482">
    <property type="entry name" value="ARGININE/DIAMINOPIMELATE/ORNITHINE DECARBOXYLASE"/>
    <property type="match status" value="1"/>
</dbReference>
<feature type="domain" description="Orn/DAP/Arg decarboxylase 2 N-terminal" evidence="13">
    <location>
        <begin position="84"/>
        <end position="318"/>
    </location>
</feature>
<dbReference type="EC" id="4.1.1.17" evidence="6"/>
<evidence type="ECO:0000256" key="5">
    <source>
        <dbReference type="ARBA" id="ARBA00034115"/>
    </source>
</evidence>
<dbReference type="InterPro" id="IPR002433">
    <property type="entry name" value="Orn_de-COase"/>
</dbReference>
<dbReference type="InterPro" id="IPR022644">
    <property type="entry name" value="De-COase2_N"/>
</dbReference>
<evidence type="ECO:0000256" key="4">
    <source>
        <dbReference type="ARBA" id="ARBA00023239"/>
    </source>
</evidence>
<dbReference type="Pfam" id="PF02784">
    <property type="entry name" value="Orn_Arg_deC_N"/>
    <property type="match status" value="1"/>
</dbReference>
<name>A0A0D2Q0G0_HYPSF</name>
<evidence type="ECO:0000256" key="2">
    <source>
        <dbReference type="ARBA" id="ARBA00008872"/>
    </source>
</evidence>
<dbReference type="CDD" id="cd00622">
    <property type="entry name" value="PLPDE_III_ODC"/>
    <property type="match status" value="1"/>
</dbReference>
<keyword evidence="3 9" id="KW-0663">Pyridoxal phosphate</keyword>
<dbReference type="GO" id="GO:0004586">
    <property type="term" value="F:ornithine decarboxylase activity"/>
    <property type="evidence" value="ECO:0007669"/>
    <property type="project" value="UniProtKB-EC"/>
</dbReference>
<reference evidence="15" key="1">
    <citation type="submission" date="2014-04" db="EMBL/GenBank/DDBJ databases">
        <title>Evolutionary Origins and Diversification of the Mycorrhizal Mutualists.</title>
        <authorList>
            <consortium name="DOE Joint Genome Institute"/>
            <consortium name="Mycorrhizal Genomics Consortium"/>
            <person name="Kohler A."/>
            <person name="Kuo A."/>
            <person name="Nagy L.G."/>
            <person name="Floudas D."/>
            <person name="Copeland A."/>
            <person name="Barry K.W."/>
            <person name="Cichocki N."/>
            <person name="Veneault-Fourrey C."/>
            <person name="LaButti K."/>
            <person name="Lindquist E.A."/>
            <person name="Lipzen A."/>
            <person name="Lundell T."/>
            <person name="Morin E."/>
            <person name="Murat C."/>
            <person name="Riley R."/>
            <person name="Ohm R."/>
            <person name="Sun H."/>
            <person name="Tunlid A."/>
            <person name="Henrissat B."/>
            <person name="Grigoriev I.V."/>
            <person name="Hibbett D.S."/>
            <person name="Martin F."/>
        </authorList>
    </citation>
    <scope>NUCLEOTIDE SEQUENCE [LARGE SCALE GENOMIC DNA]</scope>
    <source>
        <strain evidence="15">FD-334 SS-4</strain>
    </source>
</reference>
<dbReference type="PRINTS" id="PR01179">
    <property type="entry name" value="ODADCRBXLASE"/>
</dbReference>
<dbReference type="InterPro" id="IPR009006">
    <property type="entry name" value="Ala_racemase/Decarboxylase_C"/>
</dbReference>
<feature type="domain" description="Orn/DAP/Arg decarboxylase 2 C-terminal" evidence="12">
    <location>
        <begin position="440"/>
        <end position="530"/>
    </location>
</feature>
<feature type="compositionally biased region" description="Basic and acidic residues" evidence="11">
    <location>
        <begin position="403"/>
        <end position="415"/>
    </location>
</feature>
<dbReference type="OrthoDB" id="5034579at2759"/>
<dbReference type="Gene3D" id="2.40.37.10">
    <property type="entry name" value="Lyase, Ornithine Decarboxylase, Chain A, domain 1"/>
    <property type="match status" value="1"/>
</dbReference>
<dbReference type="SUPFAM" id="SSF51419">
    <property type="entry name" value="PLP-binding barrel"/>
    <property type="match status" value="1"/>
</dbReference>
<evidence type="ECO:0000256" key="8">
    <source>
        <dbReference type="ARBA" id="ARBA00049127"/>
    </source>
</evidence>
<protein>
    <recommendedName>
        <fullName evidence="6">ornithine decarboxylase</fullName>
        <ecNumber evidence="6">4.1.1.17</ecNumber>
    </recommendedName>
</protein>
<comment type="subunit">
    <text evidence="7">Homodimer. Only the dimer is catalytically active, as the active sites are constructed of residues from both monomers.</text>
</comment>
<sequence>MSRLATLAPHAVDFAFHEPARPAWAAPENAPDAPADDGAHLFAGLPPLYAGHPDVHLRRGIMQAAQRAAEHVPDAEQAFFVADLAEVYRQHQRWRAALPDVQPFYAVKCNPDPYIIRLLAALGAGFDCASNNEISTVLGAGPISPTNIIFANPCKALSFIRAAARARVDTCTFDNADELAKLARAHPRARAVLRILTDDSKSLCAFGVKFGAPLSAVPALLARAKALGVNVVGVSFHVGSGCYDPAVYTDALARARAAFALGAAAGFTFDLLDLGGGFESASFAHAARVIRAGLERYFPEREREGVRVIAEPGRYYVATAFKLAACVIARRAPAESAPVFAPASSPASLPPAAPARDAQAPMIAPAVPPAPAPSGSPSAGVGVGGTVAKALRLAAGALTRRAPTKEKEGRDKQHGAEVPAAPPPPAVGAATAGEGDAAPEVMYYINDGVYGAFNCILFDHQHITPYVLSLGGSFHVPSSPSSQNTPTQNTTLTRASVWGPTCDSIDLVCPSTALPSSLRVGDWLGFENMGAYTRCAASMFNGFEVSRVVYTAGGAGAGEVRGVLGGWAAREGEGAGEDKM</sequence>
<organism evidence="14 15">
    <name type="scientific">Hypholoma sublateritium (strain FD-334 SS-4)</name>
    <dbReference type="NCBI Taxonomy" id="945553"/>
    <lineage>
        <taxon>Eukaryota</taxon>
        <taxon>Fungi</taxon>
        <taxon>Dikarya</taxon>
        <taxon>Basidiomycota</taxon>
        <taxon>Agaricomycotina</taxon>
        <taxon>Agaricomycetes</taxon>
        <taxon>Agaricomycetidae</taxon>
        <taxon>Agaricales</taxon>
        <taxon>Agaricineae</taxon>
        <taxon>Strophariaceae</taxon>
        <taxon>Hypholoma</taxon>
    </lineage>
</organism>
<comment type="similarity">
    <text evidence="2 10">Belongs to the Orn/Lys/Arg decarboxylase class-II family.</text>
</comment>
<evidence type="ECO:0000256" key="10">
    <source>
        <dbReference type="RuleBase" id="RU003737"/>
    </source>
</evidence>
<dbReference type="Pfam" id="PF00278">
    <property type="entry name" value="Orn_DAP_Arg_deC"/>
    <property type="match status" value="1"/>
</dbReference>
<dbReference type="InterPro" id="IPR022653">
    <property type="entry name" value="De-COase2_pyr-phos_BS"/>
</dbReference>
<dbReference type="EMBL" id="KN817533">
    <property type="protein sequence ID" value="KJA25060.1"/>
    <property type="molecule type" value="Genomic_DNA"/>
</dbReference>
<evidence type="ECO:0000256" key="7">
    <source>
        <dbReference type="ARBA" id="ARBA00046672"/>
    </source>
</evidence>
<evidence type="ECO:0000256" key="9">
    <source>
        <dbReference type="PIRSR" id="PIRSR600183-50"/>
    </source>
</evidence>
<keyword evidence="15" id="KW-1185">Reference proteome</keyword>
<evidence type="ECO:0000256" key="1">
    <source>
        <dbReference type="ARBA" id="ARBA00001933"/>
    </source>
</evidence>
<evidence type="ECO:0000256" key="3">
    <source>
        <dbReference type="ARBA" id="ARBA00022898"/>
    </source>
</evidence>
<feature type="region of interest" description="Disordered" evidence="11">
    <location>
        <begin position="397"/>
        <end position="432"/>
    </location>
</feature>
<keyword evidence="4" id="KW-0456">Lyase</keyword>
<comment type="pathway">
    <text evidence="5">Amine and polyamine biosynthesis; putrescine biosynthesis via L-ornithine pathway; putrescine from L-ornithine: step 1/1.</text>
</comment>
<evidence type="ECO:0000259" key="13">
    <source>
        <dbReference type="Pfam" id="PF02784"/>
    </source>
</evidence>
<dbReference type="AlphaFoldDB" id="A0A0D2Q0G0"/>
<dbReference type="OMA" id="CVSKTEI"/>
<dbReference type="SUPFAM" id="SSF50621">
    <property type="entry name" value="Alanine racemase C-terminal domain-like"/>
    <property type="match status" value="1"/>
</dbReference>
<feature type="active site" description="Proton donor" evidence="9">
    <location>
        <position position="502"/>
    </location>
</feature>
<dbReference type="PANTHER" id="PTHR11482:SF6">
    <property type="entry name" value="ORNITHINE DECARBOXYLASE 1-RELATED"/>
    <property type="match status" value="1"/>
</dbReference>
<evidence type="ECO:0000256" key="11">
    <source>
        <dbReference type="SAM" id="MobiDB-lite"/>
    </source>
</evidence>
<dbReference type="InterPro" id="IPR029066">
    <property type="entry name" value="PLP-binding_barrel"/>
</dbReference>
<evidence type="ECO:0000313" key="15">
    <source>
        <dbReference type="Proteomes" id="UP000054270"/>
    </source>
</evidence>
<dbReference type="PROSITE" id="PS00878">
    <property type="entry name" value="ODR_DC_2_1"/>
    <property type="match status" value="1"/>
</dbReference>
<dbReference type="GO" id="GO:0033387">
    <property type="term" value="P:putrescine biosynthetic process from arginine, via ornithine"/>
    <property type="evidence" value="ECO:0007669"/>
    <property type="project" value="TreeGrafter"/>
</dbReference>
<dbReference type="FunFam" id="3.20.20.10:FF:000005">
    <property type="entry name" value="Ornithine decarboxylase"/>
    <property type="match status" value="1"/>
</dbReference>
<proteinExistence type="inferred from homology"/>
<evidence type="ECO:0000256" key="6">
    <source>
        <dbReference type="ARBA" id="ARBA00034138"/>
    </source>
</evidence>
<dbReference type="PRINTS" id="PR01182">
    <property type="entry name" value="ORNDCRBXLASE"/>
</dbReference>
<feature type="modified residue" description="N6-(pyridoxal phosphate)lysine" evidence="9">
    <location>
        <position position="108"/>
    </location>
</feature>
<comment type="catalytic activity">
    <reaction evidence="8">
        <text>L-ornithine + H(+) = putrescine + CO2</text>
        <dbReference type="Rhea" id="RHEA:22964"/>
        <dbReference type="ChEBI" id="CHEBI:15378"/>
        <dbReference type="ChEBI" id="CHEBI:16526"/>
        <dbReference type="ChEBI" id="CHEBI:46911"/>
        <dbReference type="ChEBI" id="CHEBI:326268"/>
        <dbReference type="EC" id="4.1.1.17"/>
    </reaction>
</comment>
<dbReference type="GO" id="GO:0005737">
    <property type="term" value="C:cytoplasm"/>
    <property type="evidence" value="ECO:0007669"/>
    <property type="project" value="TreeGrafter"/>
</dbReference>
<accession>A0A0D2Q0G0</accession>
<gene>
    <name evidence="14" type="ORF">HYPSUDRAFT_435581</name>
</gene>
<evidence type="ECO:0000259" key="12">
    <source>
        <dbReference type="Pfam" id="PF00278"/>
    </source>
</evidence>
<dbReference type="Proteomes" id="UP000054270">
    <property type="component" value="Unassembled WGS sequence"/>
</dbReference>
<dbReference type="STRING" id="945553.A0A0D2Q0G0"/>
<dbReference type="InterPro" id="IPR000183">
    <property type="entry name" value="Orn/DAP/Arg_de-COase"/>
</dbReference>
<dbReference type="Gene3D" id="3.20.20.10">
    <property type="entry name" value="Alanine racemase"/>
    <property type="match status" value="1"/>
</dbReference>
<evidence type="ECO:0000313" key="14">
    <source>
        <dbReference type="EMBL" id="KJA25060.1"/>
    </source>
</evidence>
<comment type="cofactor">
    <cofactor evidence="1 9">
        <name>pyridoxal 5'-phosphate</name>
        <dbReference type="ChEBI" id="CHEBI:597326"/>
    </cofactor>
</comment>